<dbReference type="Pfam" id="PF03073">
    <property type="entry name" value="TspO_MBR"/>
    <property type="match status" value="1"/>
</dbReference>
<dbReference type="EMBL" id="JADBEE010000001">
    <property type="protein sequence ID" value="MBE1514124.1"/>
    <property type="molecule type" value="Genomic_DNA"/>
</dbReference>
<comment type="similarity">
    <text evidence="2">Belongs to the TspO/BZRP family.</text>
</comment>
<comment type="caution">
    <text evidence="8">The sequence shown here is derived from an EMBL/GenBank/DDBJ whole genome shotgun (WGS) entry which is preliminary data.</text>
</comment>
<feature type="transmembrane region" description="Helical" evidence="7">
    <location>
        <begin position="129"/>
        <end position="149"/>
    </location>
</feature>
<feature type="transmembrane region" description="Helical" evidence="7">
    <location>
        <begin position="161"/>
        <end position="185"/>
    </location>
</feature>
<keyword evidence="9" id="KW-1185">Reference proteome</keyword>
<gene>
    <name evidence="8" type="ORF">H4W26_000879</name>
</gene>
<accession>A0ABR9J5H6</accession>
<evidence type="ECO:0000256" key="3">
    <source>
        <dbReference type="ARBA" id="ARBA00022692"/>
    </source>
</evidence>
<keyword evidence="3 7" id="KW-0812">Transmembrane</keyword>
<evidence type="ECO:0000256" key="2">
    <source>
        <dbReference type="ARBA" id="ARBA00007524"/>
    </source>
</evidence>
<evidence type="ECO:0000313" key="8">
    <source>
        <dbReference type="EMBL" id="MBE1514124.1"/>
    </source>
</evidence>
<dbReference type="Proteomes" id="UP000636579">
    <property type="component" value="Unassembled WGS sequence"/>
</dbReference>
<feature type="transmembrane region" description="Helical" evidence="7">
    <location>
        <begin position="32"/>
        <end position="52"/>
    </location>
</feature>
<dbReference type="InterPro" id="IPR038330">
    <property type="entry name" value="TspO/MBR-related_sf"/>
</dbReference>
<dbReference type="PANTHER" id="PTHR10057">
    <property type="entry name" value="PERIPHERAL-TYPE BENZODIAZEPINE RECEPTOR"/>
    <property type="match status" value="1"/>
</dbReference>
<dbReference type="PANTHER" id="PTHR10057:SF0">
    <property type="entry name" value="TRANSLOCATOR PROTEIN"/>
    <property type="match status" value="1"/>
</dbReference>
<evidence type="ECO:0000256" key="1">
    <source>
        <dbReference type="ARBA" id="ARBA00004141"/>
    </source>
</evidence>
<dbReference type="RefSeq" id="WP_192590917.1">
    <property type="nucleotide sequence ID" value="NZ_JADBEE010000001.1"/>
</dbReference>
<keyword evidence="4 7" id="KW-1133">Transmembrane helix</keyword>
<organism evidence="8 9">
    <name type="scientific">Nesterenkonia halotolerans</name>
    <dbReference type="NCBI Taxonomy" id="225325"/>
    <lineage>
        <taxon>Bacteria</taxon>
        <taxon>Bacillati</taxon>
        <taxon>Actinomycetota</taxon>
        <taxon>Actinomycetes</taxon>
        <taxon>Micrococcales</taxon>
        <taxon>Micrococcaceae</taxon>
        <taxon>Nesterenkonia</taxon>
    </lineage>
</organism>
<dbReference type="InterPro" id="IPR004307">
    <property type="entry name" value="TspO_MBR"/>
</dbReference>
<evidence type="ECO:0000256" key="4">
    <source>
        <dbReference type="ARBA" id="ARBA00022989"/>
    </source>
</evidence>
<evidence type="ECO:0000256" key="5">
    <source>
        <dbReference type="ARBA" id="ARBA00023136"/>
    </source>
</evidence>
<dbReference type="CDD" id="cd15904">
    <property type="entry name" value="TSPO_MBR"/>
    <property type="match status" value="1"/>
</dbReference>
<evidence type="ECO:0000313" key="9">
    <source>
        <dbReference type="Proteomes" id="UP000636579"/>
    </source>
</evidence>
<name>A0ABR9J5H6_9MICC</name>
<feature type="transmembrane region" description="Helical" evidence="7">
    <location>
        <begin position="105"/>
        <end position="123"/>
    </location>
</feature>
<feature type="region of interest" description="Disordered" evidence="6">
    <location>
        <begin position="1"/>
        <end position="21"/>
    </location>
</feature>
<dbReference type="Gene3D" id="1.20.1260.100">
    <property type="entry name" value="TspO/MBR protein"/>
    <property type="match status" value="1"/>
</dbReference>
<evidence type="ECO:0000256" key="6">
    <source>
        <dbReference type="SAM" id="MobiDB-lite"/>
    </source>
</evidence>
<evidence type="ECO:0000256" key="7">
    <source>
        <dbReference type="SAM" id="Phobius"/>
    </source>
</evidence>
<comment type="subcellular location">
    <subcellularLocation>
        <location evidence="1">Membrane</location>
        <topology evidence="1">Multi-pass membrane protein</topology>
    </subcellularLocation>
</comment>
<sequence>MTQYTPSAASPDTPVDTGTTCSPDSSLRQITALILFVVIPQAVGLLGSLLTQDQVDGWYAEADKAAWTPPDAVFGPVWTVLYLLMGVGAWLIWRQRHWLNARPALSIFVTQLVLNSIWSPLFFGGYPWFGAAALWMALALILVLILAIIETMRRFWPISRVAALLLSPYLAWTIYASTLNLYIALTD</sequence>
<dbReference type="PIRSF" id="PIRSF005859">
    <property type="entry name" value="PBR"/>
    <property type="match status" value="1"/>
</dbReference>
<protein>
    <submittedName>
        <fullName evidence="8">Tryptophan-rich sensory protein</fullName>
    </submittedName>
</protein>
<feature type="transmembrane region" description="Helical" evidence="7">
    <location>
        <begin position="72"/>
        <end position="93"/>
    </location>
</feature>
<proteinExistence type="inferred from homology"/>
<reference evidence="8 9" key="1">
    <citation type="submission" date="2020-10" db="EMBL/GenBank/DDBJ databases">
        <title>Sequencing the genomes of 1000 actinobacteria strains.</title>
        <authorList>
            <person name="Klenk H.-P."/>
        </authorList>
    </citation>
    <scope>NUCLEOTIDE SEQUENCE [LARGE SCALE GENOMIC DNA]</scope>
    <source>
        <strain evidence="8 9">DSM 15474</strain>
    </source>
</reference>
<keyword evidence="5 7" id="KW-0472">Membrane</keyword>